<name>A0A0R1UVP8_9LACO</name>
<dbReference type="SUPFAM" id="SSF46785">
    <property type="entry name" value="Winged helix' DNA-binding domain"/>
    <property type="match status" value="1"/>
</dbReference>
<dbReference type="PROSITE" id="PS51118">
    <property type="entry name" value="HTH_HXLR"/>
    <property type="match status" value="1"/>
</dbReference>
<evidence type="ECO:0000256" key="1">
    <source>
        <dbReference type="ARBA" id="ARBA00023015"/>
    </source>
</evidence>
<feature type="domain" description="HTH hxlR-type" evidence="4">
    <location>
        <begin position="13"/>
        <end position="112"/>
    </location>
</feature>
<evidence type="ECO:0000313" key="6">
    <source>
        <dbReference type="Proteomes" id="UP000051166"/>
    </source>
</evidence>
<dbReference type="PANTHER" id="PTHR33204:SF29">
    <property type="entry name" value="TRANSCRIPTIONAL REGULATOR"/>
    <property type="match status" value="1"/>
</dbReference>
<protein>
    <submittedName>
        <fullName evidence="5">Cinnamoyl ester hydrolase-like protein</fullName>
    </submittedName>
</protein>
<reference evidence="5 6" key="1">
    <citation type="journal article" date="2015" name="Genome Announc.">
        <title>Expanding the biotechnology potential of lactobacilli through comparative genomics of 213 strains and associated genera.</title>
        <authorList>
            <person name="Sun Z."/>
            <person name="Harris H.M."/>
            <person name="McCann A."/>
            <person name="Guo C."/>
            <person name="Argimon S."/>
            <person name="Zhang W."/>
            <person name="Yang X."/>
            <person name="Jeffery I.B."/>
            <person name="Cooney J.C."/>
            <person name="Kagawa T.F."/>
            <person name="Liu W."/>
            <person name="Song Y."/>
            <person name="Salvetti E."/>
            <person name="Wrobel A."/>
            <person name="Rasinkangas P."/>
            <person name="Parkhill J."/>
            <person name="Rea M.C."/>
            <person name="O'Sullivan O."/>
            <person name="Ritari J."/>
            <person name="Douillard F.P."/>
            <person name="Paul Ross R."/>
            <person name="Yang R."/>
            <person name="Briner A.E."/>
            <person name="Felis G.E."/>
            <person name="de Vos W.M."/>
            <person name="Barrangou R."/>
            <person name="Klaenhammer T.R."/>
            <person name="Caufield P.W."/>
            <person name="Cui Y."/>
            <person name="Zhang H."/>
            <person name="O'Toole P.W."/>
        </authorList>
    </citation>
    <scope>NUCLEOTIDE SEQUENCE [LARGE SCALE GENOMIC DNA]</scope>
    <source>
        <strain evidence="5 6">DSM 16230</strain>
    </source>
</reference>
<evidence type="ECO:0000259" key="4">
    <source>
        <dbReference type="PROSITE" id="PS51118"/>
    </source>
</evidence>
<dbReference type="RefSeq" id="WP_056961649.1">
    <property type="nucleotide sequence ID" value="NZ_AZFQ01000053.1"/>
</dbReference>
<keyword evidence="3" id="KW-0804">Transcription</keyword>
<dbReference type="PATRIC" id="fig|1423801.4.peg.1865"/>
<dbReference type="STRING" id="1423801.FD50_GL001824"/>
<dbReference type="Pfam" id="PF01638">
    <property type="entry name" value="HxlR"/>
    <property type="match status" value="1"/>
</dbReference>
<dbReference type="Gene3D" id="1.10.10.10">
    <property type="entry name" value="Winged helix-like DNA-binding domain superfamily/Winged helix DNA-binding domain"/>
    <property type="match status" value="1"/>
</dbReference>
<evidence type="ECO:0000256" key="3">
    <source>
        <dbReference type="ARBA" id="ARBA00023163"/>
    </source>
</evidence>
<proteinExistence type="predicted"/>
<dbReference type="InterPro" id="IPR002577">
    <property type="entry name" value="HTH_HxlR"/>
</dbReference>
<keyword evidence="5" id="KW-0378">Hydrolase</keyword>
<dbReference type="EMBL" id="AZFQ01000053">
    <property type="protein sequence ID" value="KRL97265.1"/>
    <property type="molecule type" value="Genomic_DNA"/>
</dbReference>
<dbReference type="AlphaFoldDB" id="A0A0R1UVP8"/>
<organism evidence="5 6">
    <name type="scientific">Liquorilactobacillus satsumensis DSM 16230 = JCM 12392</name>
    <dbReference type="NCBI Taxonomy" id="1423801"/>
    <lineage>
        <taxon>Bacteria</taxon>
        <taxon>Bacillati</taxon>
        <taxon>Bacillota</taxon>
        <taxon>Bacilli</taxon>
        <taxon>Lactobacillales</taxon>
        <taxon>Lactobacillaceae</taxon>
        <taxon>Liquorilactobacillus</taxon>
    </lineage>
</organism>
<dbReference type="InterPro" id="IPR036390">
    <property type="entry name" value="WH_DNA-bd_sf"/>
</dbReference>
<evidence type="ECO:0000256" key="2">
    <source>
        <dbReference type="ARBA" id="ARBA00023125"/>
    </source>
</evidence>
<comment type="caution">
    <text evidence="5">The sequence shown here is derived from an EMBL/GenBank/DDBJ whole genome shotgun (WGS) entry which is preliminary data.</text>
</comment>
<sequence>MKKRQVYGCQAGCPVESTLQIISGKWKSVILYHLFKQRLCHFGELHSAIADCSRRMLALQLRELEDDGIIKKTIFSEIPLRTDYTLTEFGQTLRPVVASLEQWGIQYNRKRNRSADTQCSTFVD</sequence>
<dbReference type="GO" id="GO:0003677">
    <property type="term" value="F:DNA binding"/>
    <property type="evidence" value="ECO:0007669"/>
    <property type="project" value="UniProtKB-KW"/>
</dbReference>
<dbReference type="PANTHER" id="PTHR33204">
    <property type="entry name" value="TRANSCRIPTIONAL REGULATOR, MARR FAMILY"/>
    <property type="match status" value="1"/>
</dbReference>
<dbReference type="OrthoDB" id="9791143at2"/>
<evidence type="ECO:0000313" key="5">
    <source>
        <dbReference type="EMBL" id="KRL97265.1"/>
    </source>
</evidence>
<keyword evidence="6" id="KW-1185">Reference proteome</keyword>
<accession>A0A0R1UVP8</accession>
<dbReference type="GO" id="GO:0016787">
    <property type="term" value="F:hydrolase activity"/>
    <property type="evidence" value="ECO:0007669"/>
    <property type="project" value="UniProtKB-KW"/>
</dbReference>
<dbReference type="InterPro" id="IPR036388">
    <property type="entry name" value="WH-like_DNA-bd_sf"/>
</dbReference>
<dbReference type="GeneID" id="98309062"/>
<dbReference type="Proteomes" id="UP000051166">
    <property type="component" value="Unassembled WGS sequence"/>
</dbReference>
<keyword evidence="2" id="KW-0238">DNA-binding</keyword>
<gene>
    <name evidence="5" type="ORF">FD50_GL001824</name>
</gene>
<keyword evidence="1" id="KW-0805">Transcription regulation</keyword>